<dbReference type="Proteomes" id="UP000298416">
    <property type="component" value="Unassembled WGS sequence"/>
</dbReference>
<dbReference type="PANTHER" id="PTHR31170">
    <property type="entry name" value="BNAC04G53230D PROTEIN"/>
    <property type="match status" value="1"/>
</dbReference>
<keyword evidence="1" id="KW-1133">Transmembrane helix</keyword>
<proteinExistence type="predicted"/>
<dbReference type="InterPro" id="IPR004158">
    <property type="entry name" value="DUF247_pln"/>
</dbReference>
<gene>
    <name evidence="2" type="ORF">SASPL_113386</name>
</gene>
<keyword evidence="3" id="KW-1185">Reference proteome</keyword>
<reference evidence="2" key="1">
    <citation type="submission" date="2018-01" db="EMBL/GenBank/DDBJ databases">
        <authorList>
            <person name="Mao J.F."/>
        </authorList>
    </citation>
    <scope>NUCLEOTIDE SEQUENCE</scope>
    <source>
        <strain evidence="2">Huo1</strain>
        <tissue evidence="2">Leaf</tissue>
    </source>
</reference>
<keyword evidence="1" id="KW-0472">Membrane</keyword>
<dbReference type="Pfam" id="PF03140">
    <property type="entry name" value="DUF247"/>
    <property type="match status" value="1"/>
</dbReference>
<accession>A0A8X8Y3X5</accession>
<evidence type="ECO:0000313" key="3">
    <source>
        <dbReference type="Proteomes" id="UP000298416"/>
    </source>
</evidence>
<name>A0A8X8Y3X5_SALSN</name>
<organism evidence="2">
    <name type="scientific">Salvia splendens</name>
    <name type="common">Scarlet sage</name>
    <dbReference type="NCBI Taxonomy" id="180675"/>
    <lineage>
        <taxon>Eukaryota</taxon>
        <taxon>Viridiplantae</taxon>
        <taxon>Streptophyta</taxon>
        <taxon>Embryophyta</taxon>
        <taxon>Tracheophyta</taxon>
        <taxon>Spermatophyta</taxon>
        <taxon>Magnoliopsida</taxon>
        <taxon>eudicotyledons</taxon>
        <taxon>Gunneridae</taxon>
        <taxon>Pentapetalae</taxon>
        <taxon>asterids</taxon>
        <taxon>lamiids</taxon>
        <taxon>Lamiales</taxon>
        <taxon>Lamiaceae</taxon>
        <taxon>Nepetoideae</taxon>
        <taxon>Mentheae</taxon>
        <taxon>Salviinae</taxon>
        <taxon>Salvia</taxon>
        <taxon>Salvia subgen. Calosphace</taxon>
        <taxon>core Calosphace</taxon>
    </lineage>
</organism>
<keyword evidence="1" id="KW-0812">Transmembrane</keyword>
<dbReference type="PANTHER" id="PTHR31170:SF25">
    <property type="entry name" value="BNAA09G04570D PROTEIN"/>
    <property type="match status" value="1"/>
</dbReference>
<evidence type="ECO:0000313" key="2">
    <source>
        <dbReference type="EMBL" id="KAG6423003.1"/>
    </source>
</evidence>
<feature type="transmembrane region" description="Helical" evidence="1">
    <location>
        <begin position="440"/>
        <end position="463"/>
    </location>
</feature>
<dbReference type="EMBL" id="PNBA02000005">
    <property type="protein sequence ID" value="KAG6423003.1"/>
    <property type="molecule type" value="Genomic_DNA"/>
</dbReference>
<protein>
    <submittedName>
        <fullName evidence="2">Uncharacterized protein</fullName>
    </submittedName>
</protein>
<reference evidence="2" key="2">
    <citation type="submission" date="2020-08" db="EMBL/GenBank/DDBJ databases">
        <title>Plant Genome Project.</title>
        <authorList>
            <person name="Zhang R.-G."/>
        </authorList>
    </citation>
    <scope>NUCLEOTIDE SEQUENCE</scope>
    <source>
        <strain evidence="2">Huo1</strain>
        <tissue evidence="2">Leaf</tissue>
    </source>
</reference>
<dbReference type="AlphaFoldDB" id="A0A8X8Y3X5"/>
<sequence>MCYKSYSNHITYCAAQHLPSHQVQLIIFLATKALICMHKMASPKRSKDHSIINIPQPIIYRVPTQVRESGGGQNRVPSPVRGAEGRHQIYDPVLVSLGPYHYGLTQLKQVEDLKSEILDLLIPDKQQQQLLVTDILQNHSNQIRTFYERLSIQNDVDLAGMMLSDACFLIYCLKRAADNDDNCVVLRRLGMSKLAFVVRDFFMLENQLPYFIIKMLIPHTCEDLADKSIDEYFYELVISMMNSEEKSPQGRKITHLLDACRTLLVGESKFEEEKQKSKVVNSQFQSVMDLKAKGVHFRPTKSKSYRLTDIEFRSHSFYGMLRLPILLLESKTKVILSNIIAMEMSPGSRTDFAVTSYAKFMKSLIMKAEDVKELREKGILVMAWQADDEEVVRMFRELETEGACRRDIFRGVRERINDHCRSKTKTFKAELLYTYFRSPWTTIALLAAVLLLCINCLNFLLNYHRFARQLKRQ</sequence>
<comment type="caution">
    <text evidence="2">The sequence shown here is derived from an EMBL/GenBank/DDBJ whole genome shotgun (WGS) entry which is preliminary data.</text>
</comment>
<evidence type="ECO:0000256" key="1">
    <source>
        <dbReference type="SAM" id="Phobius"/>
    </source>
</evidence>